<feature type="transmembrane region" description="Helical" evidence="7">
    <location>
        <begin position="360"/>
        <end position="380"/>
    </location>
</feature>
<proteinExistence type="inferred from homology"/>
<evidence type="ECO:0000256" key="7">
    <source>
        <dbReference type="SAM" id="Phobius"/>
    </source>
</evidence>
<keyword evidence="5 7" id="KW-1133">Transmembrane helix</keyword>
<gene>
    <name evidence="10" type="ORF">CMN54_03625</name>
</gene>
<dbReference type="AlphaFoldDB" id="A0A2D6YH92"/>
<evidence type="ECO:0000256" key="1">
    <source>
        <dbReference type="ARBA" id="ARBA00004141"/>
    </source>
</evidence>
<feature type="transmembrane region" description="Helical" evidence="7">
    <location>
        <begin position="60"/>
        <end position="83"/>
    </location>
</feature>
<dbReference type="InterPro" id="IPR006153">
    <property type="entry name" value="Cation/H_exchanger_TM"/>
</dbReference>
<dbReference type="Pfam" id="PF02254">
    <property type="entry name" value="TrkA_N"/>
    <property type="match status" value="1"/>
</dbReference>
<protein>
    <submittedName>
        <fullName evidence="10">Sodium:proton exchanger</fullName>
    </submittedName>
</protein>
<feature type="transmembrane region" description="Helical" evidence="7">
    <location>
        <begin position="120"/>
        <end position="143"/>
    </location>
</feature>
<dbReference type="InterPro" id="IPR038770">
    <property type="entry name" value="Na+/solute_symporter_sf"/>
</dbReference>
<feature type="transmembrane region" description="Helical" evidence="7">
    <location>
        <begin position="183"/>
        <end position="202"/>
    </location>
</feature>
<dbReference type="Gene3D" id="1.20.1530.20">
    <property type="match status" value="1"/>
</dbReference>
<dbReference type="GO" id="GO:0006813">
    <property type="term" value="P:potassium ion transport"/>
    <property type="evidence" value="ECO:0007669"/>
    <property type="project" value="InterPro"/>
</dbReference>
<feature type="transmembrane region" description="Helical" evidence="7">
    <location>
        <begin position="89"/>
        <end position="108"/>
    </location>
</feature>
<evidence type="ECO:0000256" key="4">
    <source>
        <dbReference type="ARBA" id="ARBA00022692"/>
    </source>
</evidence>
<keyword evidence="3" id="KW-0813">Transport</keyword>
<organism evidence="10 11">
    <name type="scientific">SAR324 cluster bacterium</name>
    <dbReference type="NCBI Taxonomy" id="2024889"/>
    <lineage>
        <taxon>Bacteria</taxon>
        <taxon>Deltaproteobacteria</taxon>
        <taxon>SAR324 cluster</taxon>
    </lineage>
</organism>
<evidence type="ECO:0000256" key="3">
    <source>
        <dbReference type="ARBA" id="ARBA00022448"/>
    </source>
</evidence>
<dbReference type="PANTHER" id="PTHR42751">
    <property type="entry name" value="SODIUM/HYDROGEN EXCHANGER FAMILY/TRKA DOMAIN PROTEIN"/>
    <property type="match status" value="1"/>
</dbReference>
<evidence type="ECO:0000256" key="6">
    <source>
        <dbReference type="ARBA" id="ARBA00023136"/>
    </source>
</evidence>
<feature type="domain" description="Cation/H+ exchanger transmembrane" evidence="8">
    <location>
        <begin position="46"/>
        <end position="408"/>
    </location>
</feature>
<dbReference type="GO" id="GO:0016020">
    <property type="term" value="C:membrane"/>
    <property type="evidence" value="ECO:0007669"/>
    <property type="project" value="UniProtKB-SubCell"/>
</dbReference>
<dbReference type="EMBL" id="NZEX01000036">
    <property type="protein sequence ID" value="MAH62534.1"/>
    <property type="molecule type" value="Genomic_DNA"/>
</dbReference>
<dbReference type="GO" id="GO:1902600">
    <property type="term" value="P:proton transmembrane transport"/>
    <property type="evidence" value="ECO:0007669"/>
    <property type="project" value="InterPro"/>
</dbReference>
<feature type="transmembrane region" description="Helical" evidence="7">
    <location>
        <begin position="214"/>
        <end position="237"/>
    </location>
</feature>
<dbReference type="SUPFAM" id="SSF51735">
    <property type="entry name" value="NAD(P)-binding Rossmann-fold domains"/>
    <property type="match status" value="1"/>
</dbReference>
<comment type="similarity">
    <text evidence="2">Belongs to the monovalent cation:proton antiporter 2 (CPA2) transporter (TC 2.A.37) family.</text>
</comment>
<sequence>MTMNLWQKLRTSLGVLFITFFVMATPVYAAGGGALIMSLGLLLGSAMLISMVLTRFNQPILLAFVVAGAVGGLVAGSEAAMAIAKGPLIEGFAEIGIVLLLFMAGMSVNLREITNRSKLVLYNGIGQLVIVMIVMLLLAGGIIDGLGTEALFFVAICLSLSSTLVAQSALSYSGSEGSLHGQLTGGIMLLQDLVAVVAIVLLEGQMRDAGGLAGTGMAFIKLLVLLAVLSSLSRYVLETVFKFLSESPELMFVTALGYCMGVAAVCDTLGFSMEGGAFFAGVFLGIIPQKLEIEDKVNPLKTFGVILFFLTLGFRMVTLESGAMGGAFGLAIVLAIIILIIKPVTMLITGWATRLKGRPAFLLGGTINHCSEFSLIIALICREFGLFSDYVFALVTLTVLFSMFFAAISHLYLGTLYNMLRGSLRFIDQRSSNYELEGDFVLENHVVVLSYNELAAEIAGHYAEKGEKVLMMDLDPEITEFFRKKEESNIVPLYADMEDPDVWKQFAFEKAKVVVSCLVEGQEMELGIAAYLAEHAPDTPFIATTSSHDEALELYEAGVRYVIQTDFLASKSFRKVFEEEMGKSTKEAFLQKGKDHWDDTRQIQEELGAIFKFV</sequence>
<dbReference type="InterPro" id="IPR036291">
    <property type="entry name" value="NAD(P)-bd_dom_sf"/>
</dbReference>
<feature type="transmembrane region" description="Helical" evidence="7">
    <location>
        <begin position="249"/>
        <end position="265"/>
    </location>
</feature>
<evidence type="ECO:0000259" key="9">
    <source>
        <dbReference type="Pfam" id="PF02254"/>
    </source>
</evidence>
<feature type="transmembrane region" description="Helical" evidence="7">
    <location>
        <begin position="12"/>
        <end position="29"/>
    </location>
</feature>
<evidence type="ECO:0000259" key="8">
    <source>
        <dbReference type="Pfam" id="PF00999"/>
    </source>
</evidence>
<comment type="subcellular location">
    <subcellularLocation>
        <location evidence="1">Membrane</location>
        <topology evidence="1">Multi-pass membrane protein</topology>
    </subcellularLocation>
</comment>
<feature type="domain" description="RCK N-terminal" evidence="9">
    <location>
        <begin position="446"/>
        <end position="564"/>
    </location>
</feature>
<dbReference type="PANTHER" id="PTHR42751:SF6">
    <property type="entry name" value="CONSERVED INTEGRAL MEMBRANE TRANSPORT PROTEIN-RELATED"/>
    <property type="match status" value="1"/>
</dbReference>
<accession>A0A2D6YH92</accession>
<feature type="transmembrane region" description="Helical" evidence="7">
    <location>
        <begin position="35"/>
        <end position="53"/>
    </location>
</feature>
<evidence type="ECO:0000256" key="2">
    <source>
        <dbReference type="ARBA" id="ARBA00005551"/>
    </source>
</evidence>
<evidence type="ECO:0000256" key="5">
    <source>
        <dbReference type="ARBA" id="ARBA00022989"/>
    </source>
</evidence>
<keyword evidence="6 7" id="KW-0472">Membrane</keyword>
<dbReference type="InterPro" id="IPR003148">
    <property type="entry name" value="RCK_N"/>
</dbReference>
<feature type="transmembrane region" description="Helical" evidence="7">
    <location>
        <begin position="300"/>
        <end position="317"/>
    </location>
</feature>
<name>A0A2D6YH92_9DELT</name>
<feature type="transmembrane region" description="Helical" evidence="7">
    <location>
        <begin position="392"/>
        <end position="413"/>
    </location>
</feature>
<dbReference type="Pfam" id="PF00999">
    <property type="entry name" value="Na_H_Exchanger"/>
    <property type="match status" value="1"/>
</dbReference>
<evidence type="ECO:0000313" key="11">
    <source>
        <dbReference type="Proteomes" id="UP000226525"/>
    </source>
</evidence>
<dbReference type="GO" id="GO:0015297">
    <property type="term" value="F:antiporter activity"/>
    <property type="evidence" value="ECO:0007669"/>
    <property type="project" value="InterPro"/>
</dbReference>
<dbReference type="Proteomes" id="UP000226525">
    <property type="component" value="Unassembled WGS sequence"/>
</dbReference>
<dbReference type="Gene3D" id="3.40.50.720">
    <property type="entry name" value="NAD(P)-binding Rossmann-like Domain"/>
    <property type="match status" value="1"/>
</dbReference>
<reference evidence="11" key="1">
    <citation type="submission" date="2017-09" db="EMBL/GenBank/DDBJ databases">
        <title>The Reconstruction of 2,631 Draft Metagenome-Assembled Genomes from the Global Oceans.</title>
        <authorList>
            <person name="Tully B.J."/>
            <person name="Graham E.D."/>
            <person name="Heidelberg J.F."/>
        </authorList>
    </citation>
    <scope>NUCLEOTIDE SEQUENCE [LARGE SCALE GENOMIC DNA]</scope>
</reference>
<comment type="caution">
    <text evidence="10">The sequence shown here is derived from an EMBL/GenBank/DDBJ whole genome shotgun (WGS) entry which is preliminary data.</text>
</comment>
<keyword evidence="4 7" id="KW-0812">Transmembrane</keyword>
<feature type="transmembrane region" description="Helical" evidence="7">
    <location>
        <begin position="323"/>
        <end position="348"/>
    </location>
</feature>
<evidence type="ECO:0000313" key="10">
    <source>
        <dbReference type="EMBL" id="MAH62534.1"/>
    </source>
</evidence>